<feature type="transmembrane region" description="Helical" evidence="7">
    <location>
        <begin position="172"/>
        <end position="196"/>
    </location>
</feature>
<evidence type="ECO:0000313" key="9">
    <source>
        <dbReference type="EMBL" id="KAF2204466.1"/>
    </source>
</evidence>
<feature type="transmembrane region" description="Helical" evidence="7">
    <location>
        <begin position="12"/>
        <end position="36"/>
    </location>
</feature>
<dbReference type="Proteomes" id="UP000799536">
    <property type="component" value="Unassembled WGS sequence"/>
</dbReference>
<sequence>MVKSVPIENSGQVGILVASSVSIFIAALSVGLRLLAKRISSRFDYSDYCIIAALVWNCALHACCMLLVTHGGFGFHTQEIYTRFGPDTATFFFKGIMAFALLWNATVCFSKLSVLLMYTALIPVRSMVVWARRIGALVILWNLGDIIGGFLICRPLARNWNFTIKGTCGSQPNYYFAMGIINIITDVFIIVLPIPYLYRLHLSMRKKMIAMALLSIGIMTWVITIYRQTTLPGLDFTDMTYDGVLATLLSGLEPAVAIVLACIPLLRPLFGSHKLKENTSSKYGYRSGGGSELYSKKGMTKSGNREFQELEDDNDDSGSQVELKPHTQMASATSLRRQLSTRPLLLRRGGT</sequence>
<evidence type="ECO:0000256" key="2">
    <source>
        <dbReference type="ARBA" id="ARBA00022692"/>
    </source>
</evidence>
<keyword evidence="10" id="KW-1185">Reference proteome</keyword>
<evidence type="ECO:0000256" key="6">
    <source>
        <dbReference type="SAM" id="MobiDB-lite"/>
    </source>
</evidence>
<evidence type="ECO:0000313" key="10">
    <source>
        <dbReference type="Proteomes" id="UP000799536"/>
    </source>
</evidence>
<evidence type="ECO:0000256" key="7">
    <source>
        <dbReference type="SAM" id="Phobius"/>
    </source>
</evidence>
<feature type="region of interest" description="Disordered" evidence="6">
    <location>
        <begin position="294"/>
        <end position="351"/>
    </location>
</feature>
<dbReference type="OrthoDB" id="3934549at2759"/>
<feature type="transmembrane region" description="Helical" evidence="7">
    <location>
        <begin position="134"/>
        <end position="152"/>
    </location>
</feature>
<gene>
    <name evidence="9" type="ORF">GQ43DRAFT_446691</name>
</gene>
<proteinExistence type="inferred from homology"/>
<reference evidence="9" key="1">
    <citation type="journal article" date="2020" name="Stud. Mycol.">
        <title>101 Dothideomycetes genomes: a test case for predicting lifestyles and emergence of pathogens.</title>
        <authorList>
            <person name="Haridas S."/>
            <person name="Albert R."/>
            <person name="Binder M."/>
            <person name="Bloem J."/>
            <person name="Labutti K."/>
            <person name="Salamov A."/>
            <person name="Andreopoulos B."/>
            <person name="Baker S."/>
            <person name="Barry K."/>
            <person name="Bills G."/>
            <person name="Bluhm B."/>
            <person name="Cannon C."/>
            <person name="Castanera R."/>
            <person name="Culley D."/>
            <person name="Daum C."/>
            <person name="Ezra D."/>
            <person name="Gonzalez J."/>
            <person name="Henrissat B."/>
            <person name="Kuo A."/>
            <person name="Liang C."/>
            <person name="Lipzen A."/>
            <person name="Lutzoni F."/>
            <person name="Magnuson J."/>
            <person name="Mondo S."/>
            <person name="Nolan M."/>
            <person name="Ohm R."/>
            <person name="Pangilinan J."/>
            <person name="Park H.-J."/>
            <person name="Ramirez L."/>
            <person name="Alfaro M."/>
            <person name="Sun H."/>
            <person name="Tritt A."/>
            <person name="Yoshinaga Y."/>
            <person name="Zwiers L.-H."/>
            <person name="Turgeon B."/>
            <person name="Goodwin S."/>
            <person name="Spatafora J."/>
            <person name="Crous P."/>
            <person name="Grigoriev I."/>
        </authorList>
    </citation>
    <scope>NUCLEOTIDE SEQUENCE</scope>
    <source>
        <strain evidence="9">ATCC 74209</strain>
    </source>
</reference>
<dbReference type="EMBL" id="ML993875">
    <property type="protein sequence ID" value="KAF2204466.1"/>
    <property type="molecule type" value="Genomic_DNA"/>
</dbReference>
<feature type="domain" description="Rhodopsin" evidence="8">
    <location>
        <begin position="32"/>
        <end position="270"/>
    </location>
</feature>
<evidence type="ECO:0000256" key="4">
    <source>
        <dbReference type="ARBA" id="ARBA00023136"/>
    </source>
</evidence>
<dbReference type="InterPro" id="IPR049326">
    <property type="entry name" value="Rhodopsin_dom_fungi"/>
</dbReference>
<feature type="transmembrane region" description="Helical" evidence="7">
    <location>
        <begin position="246"/>
        <end position="266"/>
    </location>
</feature>
<protein>
    <recommendedName>
        <fullName evidence="8">Rhodopsin domain-containing protein</fullName>
    </recommendedName>
</protein>
<dbReference type="InterPro" id="IPR052337">
    <property type="entry name" value="SAT4-like"/>
</dbReference>
<dbReference type="PANTHER" id="PTHR33048:SF57">
    <property type="entry name" value="INTEGRAL MEMBRANE PROTEIN-RELATED"/>
    <property type="match status" value="1"/>
</dbReference>
<feature type="compositionally biased region" description="Polar residues" evidence="6">
    <location>
        <begin position="328"/>
        <end position="341"/>
    </location>
</feature>
<name>A0A9P4JRY8_9PLEO</name>
<evidence type="ECO:0000256" key="3">
    <source>
        <dbReference type="ARBA" id="ARBA00022989"/>
    </source>
</evidence>
<evidence type="ECO:0000256" key="5">
    <source>
        <dbReference type="ARBA" id="ARBA00038359"/>
    </source>
</evidence>
<feature type="transmembrane region" description="Helical" evidence="7">
    <location>
        <begin position="208"/>
        <end position="226"/>
    </location>
</feature>
<dbReference type="Pfam" id="PF20684">
    <property type="entry name" value="Fung_rhodopsin"/>
    <property type="match status" value="1"/>
</dbReference>
<feature type="transmembrane region" description="Helical" evidence="7">
    <location>
        <begin position="91"/>
        <end position="122"/>
    </location>
</feature>
<comment type="subcellular location">
    <subcellularLocation>
        <location evidence="1">Membrane</location>
        <topology evidence="1">Multi-pass membrane protein</topology>
    </subcellularLocation>
</comment>
<dbReference type="PANTHER" id="PTHR33048">
    <property type="entry name" value="PTH11-LIKE INTEGRAL MEMBRANE PROTEIN (AFU_ORTHOLOGUE AFUA_5G11245)"/>
    <property type="match status" value="1"/>
</dbReference>
<evidence type="ECO:0000259" key="8">
    <source>
        <dbReference type="Pfam" id="PF20684"/>
    </source>
</evidence>
<accession>A0A9P4JRY8</accession>
<keyword evidence="3 7" id="KW-1133">Transmembrane helix</keyword>
<comment type="caution">
    <text evidence="9">The sequence shown here is derived from an EMBL/GenBank/DDBJ whole genome shotgun (WGS) entry which is preliminary data.</text>
</comment>
<evidence type="ECO:0000256" key="1">
    <source>
        <dbReference type="ARBA" id="ARBA00004141"/>
    </source>
</evidence>
<organism evidence="9 10">
    <name type="scientific">Delitschia confertaspora ATCC 74209</name>
    <dbReference type="NCBI Taxonomy" id="1513339"/>
    <lineage>
        <taxon>Eukaryota</taxon>
        <taxon>Fungi</taxon>
        <taxon>Dikarya</taxon>
        <taxon>Ascomycota</taxon>
        <taxon>Pezizomycotina</taxon>
        <taxon>Dothideomycetes</taxon>
        <taxon>Pleosporomycetidae</taxon>
        <taxon>Pleosporales</taxon>
        <taxon>Delitschiaceae</taxon>
        <taxon>Delitschia</taxon>
    </lineage>
</organism>
<dbReference type="GO" id="GO:0016020">
    <property type="term" value="C:membrane"/>
    <property type="evidence" value="ECO:0007669"/>
    <property type="project" value="UniProtKB-SubCell"/>
</dbReference>
<keyword evidence="4 7" id="KW-0472">Membrane</keyword>
<dbReference type="AlphaFoldDB" id="A0A9P4JRY8"/>
<comment type="similarity">
    <text evidence="5">Belongs to the SAT4 family.</text>
</comment>
<feature type="transmembrane region" description="Helical" evidence="7">
    <location>
        <begin position="48"/>
        <end position="71"/>
    </location>
</feature>
<keyword evidence="2 7" id="KW-0812">Transmembrane</keyword>